<evidence type="ECO:0000259" key="7">
    <source>
        <dbReference type="PROSITE" id="PS50110"/>
    </source>
</evidence>
<evidence type="ECO:0000313" key="8">
    <source>
        <dbReference type="EMBL" id="BBY67616.1"/>
    </source>
</evidence>
<protein>
    <submittedName>
        <fullName evidence="8">DNA-binding response regulator</fullName>
    </submittedName>
</protein>
<dbReference type="Proteomes" id="UP000467148">
    <property type="component" value="Chromosome"/>
</dbReference>
<dbReference type="InterPro" id="IPR016032">
    <property type="entry name" value="Sig_transdc_resp-reg_C-effctor"/>
</dbReference>
<organism evidence="8 9">
    <name type="scientific">Mycolicibacterium helvum</name>
    <dbReference type="NCBI Taxonomy" id="1534349"/>
    <lineage>
        <taxon>Bacteria</taxon>
        <taxon>Bacillati</taxon>
        <taxon>Actinomycetota</taxon>
        <taxon>Actinomycetes</taxon>
        <taxon>Mycobacteriales</taxon>
        <taxon>Mycobacteriaceae</taxon>
        <taxon>Mycolicibacterium</taxon>
    </lineage>
</organism>
<name>A0A7I7THH8_9MYCO</name>
<keyword evidence="3 8" id="KW-0238">DNA-binding</keyword>
<dbReference type="Pfam" id="PF00072">
    <property type="entry name" value="Response_reg"/>
    <property type="match status" value="1"/>
</dbReference>
<keyword evidence="1 5" id="KW-0597">Phosphoprotein</keyword>
<evidence type="ECO:0000256" key="3">
    <source>
        <dbReference type="ARBA" id="ARBA00023125"/>
    </source>
</evidence>
<dbReference type="CDD" id="cd06170">
    <property type="entry name" value="LuxR_C_like"/>
    <property type="match status" value="1"/>
</dbReference>
<dbReference type="PROSITE" id="PS00622">
    <property type="entry name" value="HTH_LUXR_1"/>
    <property type="match status" value="1"/>
</dbReference>
<dbReference type="Gene3D" id="3.40.50.2300">
    <property type="match status" value="1"/>
</dbReference>
<dbReference type="SMART" id="SM00421">
    <property type="entry name" value="HTH_LUXR"/>
    <property type="match status" value="1"/>
</dbReference>
<evidence type="ECO:0000256" key="5">
    <source>
        <dbReference type="PROSITE-ProRule" id="PRU00169"/>
    </source>
</evidence>
<dbReference type="PROSITE" id="PS50043">
    <property type="entry name" value="HTH_LUXR_2"/>
    <property type="match status" value="1"/>
</dbReference>
<feature type="domain" description="HTH luxR-type" evidence="6">
    <location>
        <begin position="148"/>
        <end position="213"/>
    </location>
</feature>
<reference evidence="8 9" key="1">
    <citation type="journal article" date="2019" name="Emerg. Microbes Infect.">
        <title>Comprehensive subspecies identification of 175 nontuberculous mycobacteria species based on 7547 genomic profiles.</title>
        <authorList>
            <person name="Matsumoto Y."/>
            <person name="Kinjo T."/>
            <person name="Motooka D."/>
            <person name="Nabeya D."/>
            <person name="Jung N."/>
            <person name="Uechi K."/>
            <person name="Horii T."/>
            <person name="Iida T."/>
            <person name="Fujita J."/>
            <person name="Nakamura S."/>
        </authorList>
    </citation>
    <scope>NUCLEOTIDE SEQUENCE [LARGE SCALE GENOMIC DNA]</scope>
    <source>
        <strain evidence="8 9">JCM 30396</strain>
    </source>
</reference>
<evidence type="ECO:0000313" key="9">
    <source>
        <dbReference type="Proteomes" id="UP000467148"/>
    </source>
</evidence>
<dbReference type="PANTHER" id="PTHR43214:SF24">
    <property type="entry name" value="TRANSCRIPTIONAL REGULATORY PROTEIN NARL-RELATED"/>
    <property type="match status" value="1"/>
</dbReference>
<keyword evidence="4" id="KW-0804">Transcription</keyword>
<dbReference type="PROSITE" id="PS50110">
    <property type="entry name" value="RESPONSE_REGULATORY"/>
    <property type="match status" value="1"/>
</dbReference>
<evidence type="ECO:0000256" key="4">
    <source>
        <dbReference type="ARBA" id="ARBA00023163"/>
    </source>
</evidence>
<dbReference type="InterPro" id="IPR000792">
    <property type="entry name" value="Tscrpt_reg_LuxR_C"/>
</dbReference>
<dbReference type="PANTHER" id="PTHR43214">
    <property type="entry name" value="TWO-COMPONENT RESPONSE REGULATOR"/>
    <property type="match status" value="1"/>
</dbReference>
<evidence type="ECO:0000256" key="2">
    <source>
        <dbReference type="ARBA" id="ARBA00023015"/>
    </source>
</evidence>
<gene>
    <name evidence="8" type="ORF">MHEL_58590</name>
</gene>
<dbReference type="InterPro" id="IPR058245">
    <property type="entry name" value="NreC/VraR/RcsB-like_REC"/>
</dbReference>
<evidence type="ECO:0000259" key="6">
    <source>
        <dbReference type="PROSITE" id="PS50043"/>
    </source>
</evidence>
<dbReference type="GO" id="GO:0000160">
    <property type="term" value="P:phosphorelay signal transduction system"/>
    <property type="evidence" value="ECO:0007669"/>
    <property type="project" value="InterPro"/>
</dbReference>
<dbReference type="SUPFAM" id="SSF52172">
    <property type="entry name" value="CheY-like"/>
    <property type="match status" value="1"/>
</dbReference>
<dbReference type="AlphaFoldDB" id="A0A7I7THH8"/>
<keyword evidence="9" id="KW-1185">Reference proteome</keyword>
<dbReference type="KEGG" id="mhev:MHEL_58590"/>
<feature type="domain" description="Response regulatory" evidence="7">
    <location>
        <begin position="6"/>
        <end position="122"/>
    </location>
</feature>
<sequence length="214" mass="22863">MTAGIRVLLVDDQKLVRAGLRMLCEATEDLDVVGEAADGEQAVRLAAELAPDVILMDLRMPGLDGVAATRLLTSTRPESKILVLTTFDDDEHLYPALAAGAAGFLVKDTSPAQLADAIRRTADGDVTVSPHLLRRLVAKAVTESGVERSPEPVSLTARERDVLALLSTGLSNRQIAEELHLGLTTVKTHVANLLDKTGCANRVQLAIYGCQCME</sequence>
<dbReference type="SUPFAM" id="SSF46894">
    <property type="entry name" value="C-terminal effector domain of the bipartite response regulators"/>
    <property type="match status" value="1"/>
</dbReference>
<dbReference type="Pfam" id="PF00196">
    <property type="entry name" value="GerE"/>
    <property type="match status" value="1"/>
</dbReference>
<dbReference type="EMBL" id="AP022596">
    <property type="protein sequence ID" value="BBY67616.1"/>
    <property type="molecule type" value="Genomic_DNA"/>
</dbReference>
<dbReference type="InterPro" id="IPR011006">
    <property type="entry name" value="CheY-like_superfamily"/>
</dbReference>
<dbReference type="RefSeq" id="WP_163751554.1">
    <property type="nucleotide sequence ID" value="NZ_AP022596.1"/>
</dbReference>
<dbReference type="SMART" id="SM00448">
    <property type="entry name" value="REC"/>
    <property type="match status" value="1"/>
</dbReference>
<dbReference type="InterPro" id="IPR039420">
    <property type="entry name" value="WalR-like"/>
</dbReference>
<dbReference type="CDD" id="cd17535">
    <property type="entry name" value="REC_NarL-like"/>
    <property type="match status" value="1"/>
</dbReference>
<dbReference type="GO" id="GO:0003677">
    <property type="term" value="F:DNA binding"/>
    <property type="evidence" value="ECO:0007669"/>
    <property type="project" value="UniProtKB-KW"/>
</dbReference>
<dbReference type="InterPro" id="IPR001789">
    <property type="entry name" value="Sig_transdc_resp-reg_receiver"/>
</dbReference>
<feature type="modified residue" description="4-aspartylphosphate" evidence="5">
    <location>
        <position position="57"/>
    </location>
</feature>
<keyword evidence="2" id="KW-0805">Transcription regulation</keyword>
<dbReference type="PRINTS" id="PR00038">
    <property type="entry name" value="HTHLUXR"/>
</dbReference>
<accession>A0A7I7THH8</accession>
<proteinExistence type="predicted"/>
<dbReference type="GO" id="GO:0006355">
    <property type="term" value="P:regulation of DNA-templated transcription"/>
    <property type="evidence" value="ECO:0007669"/>
    <property type="project" value="InterPro"/>
</dbReference>
<evidence type="ECO:0000256" key="1">
    <source>
        <dbReference type="ARBA" id="ARBA00022553"/>
    </source>
</evidence>